<evidence type="ECO:0000313" key="1">
    <source>
        <dbReference type="EMBL" id="GAA4337710.1"/>
    </source>
</evidence>
<keyword evidence="2" id="KW-1185">Reference proteome</keyword>
<dbReference type="EMBL" id="BAABET010000014">
    <property type="protein sequence ID" value="GAA4337710.1"/>
    <property type="molecule type" value="Genomic_DNA"/>
</dbReference>
<sequence length="78" mass="8466">MLRSQAPGGRAWLLTWDQAHDTLAFYRRAAGGSPSRCRARRRTSWCSSILTVSVEPDVFVDPDRTRDGSGSGAAVSGQ</sequence>
<comment type="caution">
    <text evidence="1">The sequence shown here is derived from an EMBL/GenBank/DDBJ whole genome shotgun (WGS) entry which is preliminary data.</text>
</comment>
<name>A0ABP8HDQ0_9ACTN</name>
<reference evidence="2" key="1">
    <citation type="journal article" date="2019" name="Int. J. Syst. Evol. Microbiol.">
        <title>The Global Catalogue of Microorganisms (GCM) 10K type strain sequencing project: providing services to taxonomists for standard genome sequencing and annotation.</title>
        <authorList>
            <consortium name="The Broad Institute Genomics Platform"/>
            <consortium name="The Broad Institute Genome Sequencing Center for Infectious Disease"/>
            <person name="Wu L."/>
            <person name="Ma J."/>
        </authorList>
    </citation>
    <scope>NUCLEOTIDE SEQUENCE [LARGE SCALE GENOMIC DNA]</scope>
    <source>
        <strain evidence="2">JCM 31290</strain>
    </source>
</reference>
<organism evidence="1 2">
    <name type="scientific">Streptomyces venetus</name>
    <dbReference type="NCBI Taxonomy" id="1701086"/>
    <lineage>
        <taxon>Bacteria</taxon>
        <taxon>Bacillati</taxon>
        <taxon>Actinomycetota</taxon>
        <taxon>Actinomycetes</taxon>
        <taxon>Kitasatosporales</taxon>
        <taxon>Streptomycetaceae</taxon>
        <taxon>Streptomyces</taxon>
    </lineage>
</organism>
<protein>
    <submittedName>
        <fullName evidence="1">Uncharacterized protein</fullName>
    </submittedName>
</protein>
<dbReference type="Proteomes" id="UP001501115">
    <property type="component" value="Unassembled WGS sequence"/>
</dbReference>
<evidence type="ECO:0000313" key="2">
    <source>
        <dbReference type="Proteomes" id="UP001501115"/>
    </source>
</evidence>
<proteinExistence type="predicted"/>
<accession>A0ABP8HDQ0</accession>
<gene>
    <name evidence="1" type="ORF">GCM10023086_71680</name>
</gene>